<dbReference type="Proteomes" id="UP001595583">
    <property type="component" value="Unassembled WGS sequence"/>
</dbReference>
<evidence type="ECO:0000256" key="1">
    <source>
        <dbReference type="ARBA" id="ARBA00022630"/>
    </source>
</evidence>
<feature type="domain" description="FAD-binding PCMH-type" evidence="4">
    <location>
        <begin position="1"/>
        <end position="177"/>
    </location>
</feature>
<keyword evidence="3" id="KW-0560">Oxidoreductase</keyword>
<dbReference type="InterPro" id="IPR036683">
    <property type="entry name" value="CO_DH_flav_C_dom_sf"/>
</dbReference>
<dbReference type="InterPro" id="IPR051312">
    <property type="entry name" value="Diverse_Substr_Oxidored"/>
</dbReference>
<dbReference type="InterPro" id="IPR016169">
    <property type="entry name" value="FAD-bd_PCMH_sub2"/>
</dbReference>
<dbReference type="EMBL" id="JBHRTK010000031">
    <property type="protein sequence ID" value="MFC3208933.1"/>
    <property type="molecule type" value="Genomic_DNA"/>
</dbReference>
<protein>
    <submittedName>
        <fullName evidence="5">FAD binding domain-containing protein</fullName>
    </submittedName>
</protein>
<gene>
    <name evidence="5" type="ORF">ACFOHJ_22150</name>
</gene>
<dbReference type="RefSeq" id="WP_378224910.1">
    <property type="nucleotide sequence ID" value="NZ_JBHRTK010000031.1"/>
</dbReference>
<dbReference type="InterPro" id="IPR016167">
    <property type="entry name" value="FAD-bd_PCMH_sub1"/>
</dbReference>
<comment type="caution">
    <text evidence="5">The sequence shown here is derived from an EMBL/GenBank/DDBJ whole genome shotgun (WGS) entry which is preliminary data.</text>
</comment>
<accession>A0ABV7KHK4</accession>
<name>A0ABV7KHK4_9HYPH</name>
<dbReference type="Pfam" id="PF03450">
    <property type="entry name" value="CO_deh_flav_C"/>
    <property type="match status" value="1"/>
</dbReference>
<evidence type="ECO:0000256" key="3">
    <source>
        <dbReference type="ARBA" id="ARBA00023002"/>
    </source>
</evidence>
<dbReference type="InterPro" id="IPR016166">
    <property type="entry name" value="FAD-bd_PCMH"/>
</dbReference>
<dbReference type="PANTHER" id="PTHR42659:SF2">
    <property type="entry name" value="XANTHINE DEHYDROGENASE SUBUNIT C-RELATED"/>
    <property type="match status" value="1"/>
</dbReference>
<dbReference type="Gene3D" id="3.30.465.10">
    <property type="match status" value="1"/>
</dbReference>
<dbReference type="PROSITE" id="PS51387">
    <property type="entry name" value="FAD_PCMH"/>
    <property type="match status" value="1"/>
</dbReference>
<evidence type="ECO:0000256" key="2">
    <source>
        <dbReference type="ARBA" id="ARBA00022827"/>
    </source>
</evidence>
<keyword evidence="1" id="KW-0285">Flavoprotein</keyword>
<dbReference type="InterPro" id="IPR002346">
    <property type="entry name" value="Mopterin_DH_FAD-bd"/>
</dbReference>
<keyword evidence="2" id="KW-0274">FAD</keyword>
<dbReference type="SMART" id="SM01092">
    <property type="entry name" value="CO_deh_flav_C"/>
    <property type="match status" value="1"/>
</dbReference>
<evidence type="ECO:0000313" key="6">
    <source>
        <dbReference type="Proteomes" id="UP001595583"/>
    </source>
</evidence>
<dbReference type="InterPro" id="IPR005107">
    <property type="entry name" value="CO_DH_flav_C"/>
</dbReference>
<reference evidence="6" key="1">
    <citation type="journal article" date="2019" name="Int. J. Syst. Evol. Microbiol.">
        <title>The Global Catalogue of Microorganisms (GCM) 10K type strain sequencing project: providing services to taxonomists for standard genome sequencing and annotation.</title>
        <authorList>
            <consortium name="The Broad Institute Genomics Platform"/>
            <consortium name="The Broad Institute Genome Sequencing Center for Infectious Disease"/>
            <person name="Wu L."/>
            <person name="Ma J."/>
        </authorList>
    </citation>
    <scope>NUCLEOTIDE SEQUENCE [LARGE SCALE GENOMIC DNA]</scope>
    <source>
        <strain evidence="6">KCTC 52165</strain>
    </source>
</reference>
<sequence>MKPVPFVYHAPRSLDQAVSLLDELEGDVRVTAGGQSLIPMMNLRVVRPDHLVDLRYLDALSGIELTDTHLVVGATTTHRTIEKSPLVRRVAPLLREMASNIAHIPIRERGTIGGSVALADPTAEFPLAALMLDAEMTLSSVRGTRTVKADEFFHSALETELAEDEILTSLAFPLEANRGGSAFTEFSRRKGDFCVAGVAVVVRLRDGRYEAARIGLCGVSDRPVLSTIAGQLAGERADDATTNRIADAIADEIEPMIDGRATVADRRDIARTLVRRTLPVACERAAAIAQGGNR</sequence>
<dbReference type="Gene3D" id="3.30.390.50">
    <property type="entry name" value="CO dehydrogenase flavoprotein, C-terminal domain"/>
    <property type="match status" value="1"/>
</dbReference>
<dbReference type="SUPFAM" id="SSF56176">
    <property type="entry name" value="FAD-binding/transporter-associated domain-like"/>
    <property type="match status" value="1"/>
</dbReference>
<keyword evidence="6" id="KW-1185">Reference proteome</keyword>
<dbReference type="Gene3D" id="3.30.43.10">
    <property type="entry name" value="Uridine Diphospho-n-acetylenolpyruvylglucosamine Reductase, domain 2"/>
    <property type="match status" value="1"/>
</dbReference>
<evidence type="ECO:0000313" key="5">
    <source>
        <dbReference type="EMBL" id="MFC3208933.1"/>
    </source>
</evidence>
<proteinExistence type="predicted"/>
<organism evidence="5 6">
    <name type="scientific">Aquamicrobium soli</name>
    <dbReference type="NCBI Taxonomy" id="1811518"/>
    <lineage>
        <taxon>Bacteria</taxon>
        <taxon>Pseudomonadati</taxon>
        <taxon>Pseudomonadota</taxon>
        <taxon>Alphaproteobacteria</taxon>
        <taxon>Hyphomicrobiales</taxon>
        <taxon>Phyllobacteriaceae</taxon>
        <taxon>Aquamicrobium</taxon>
    </lineage>
</organism>
<dbReference type="PANTHER" id="PTHR42659">
    <property type="entry name" value="XANTHINE DEHYDROGENASE SUBUNIT C-RELATED"/>
    <property type="match status" value="1"/>
</dbReference>
<dbReference type="InterPro" id="IPR036318">
    <property type="entry name" value="FAD-bd_PCMH-like_sf"/>
</dbReference>
<dbReference type="Pfam" id="PF00941">
    <property type="entry name" value="FAD_binding_5"/>
    <property type="match status" value="1"/>
</dbReference>
<dbReference type="SUPFAM" id="SSF55447">
    <property type="entry name" value="CO dehydrogenase flavoprotein C-terminal domain-like"/>
    <property type="match status" value="1"/>
</dbReference>
<evidence type="ECO:0000259" key="4">
    <source>
        <dbReference type="PROSITE" id="PS51387"/>
    </source>
</evidence>